<accession>A0ABT8YNU5</accession>
<dbReference type="InterPro" id="IPR018759">
    <property type="entry name" value="BBP2_2"/>
</dbReference>
<dbReference type="Pfam" id="PF10082">
    <property type="entry name" value="BBP2_2"/>
    <property type="match status" value="1"/>
</dbReference>
<reference evidence="2" key="1">
    <citation type="journal article" date="2015" name="Int. J. Syst. Evol. Microbiol.">
        <title>Rhizobium alvei sp. nov., isolated from a freshwater river.</title>
        <authorList>
            <person name="Sheu S.Y."/>
            <person name="Huang H.W."/>
            <person name="Young C.C."/>
            <person name="Chen W.M."/>
        </authorList>
    </citation>
    <scope>NUCLEOTIDE SEQUENCE</scope>
    <source>
        <strain evidence="2">TNR-22</strain>
    </source>
</reference>
<organism evidence="2 3">
    <name type="scientific">Rhizobium alvei</name>
    <dbReference type="NCBI Taxonomy" id="1132659"/>
    <lineage>
        <taxon>Bacteria</taxon>
        <taxon>Pseudomonadati</taxon>
        <taxon>Pseudomonadota</taxon>
        <taxon>Alphaproteobacteria</taxon>
        <taxon>Hyphomicrobiales</taxon>
        <taxon>Rhizobiaceae</taxon>
        <taxon>Rhizobium/Agrobacterium group</taxon>
        <taxon>Rhizobium</taxon>
    </lineage>
</organism>
<comment type="caution">
    <text evidence="2">The sequence shown here is derived from an EMBL/GenBank/DDBJ whole genome shotgun (WGS) entry which is preliminary data.</text>
</comment>
<evidence type="ECO:0000256" key="1">
    <source>
        <dbReference type="SAM" id="MobiDB-lite"/>
    </source>
</evidence>
<keyword evidence="3" id="KW-1185">Reference proteome</keyword>
<dbReference type="RefSeq" id="WP_304377225.1">
    <property type="nucleotide sequence ID" value="NZ_JAUOZU010000010.1"/>
</dbReference>
<dbReference type="Proteomes" id="UP001174932">
    <property type="component" value="Unassembled WGS sequence"/>
</dbReference>
<feature type="region of interest" description="Disordered" evidence="1">
    <location>
        <begin position="1"/>
        <end position="66"/>
    </location>
</feature>
<evidence type="ECO:0000313" key="2">
    <source>
        <dbReference type="EMBL" id="MDO6965294.1"/>
    </source>
</evidence>
<protein>
    <submittedName>
        <fullName evidence="2">Outer membrane beta-barrel protein</fullName>
    </submittedName>
</protein>
<gene>
    <name evidence="2" type="ORF">Q4481_15105</name>
</gene>
<dbReference type="EMBL" id="JAUOZU010000010">
    <property type="protein sequence ID" value="MDO6965294.1"/>
    <property type="molecule type" value="Genomic_DNA"/>
</dbReference>
<feature type="compositionally biased region" description="Polar residues" evidence="1">
    <location>
        <begin position="1"/>
        <end position="15"/>
    </location>
</feature>
<feature type="compositionally biased region" description="Polar residues" evidence="1">
    <location>
        <begin position="25"/>
        <end position="35"/>
    </location>
</feature>
<reference evidence="2" key="2">
    <citation type="submission" date="2023-07" db="EMBL/GenBank/DDBJ databases">
        <authorList>
            <person name="Shen H."/>
        </authorList>
    </citation>
    <scope>NUCLEOTIDE SEQUENCE</scope>
    <source>
        <strain evidence="2">TNR-22</strain>
    </source>
</reference>
<evidence type="ECO:0000313" key="3">
    <source>
        <dbReference type="Proteomes" id="UP001174932"/>
    </source>
</evidence>
<sequence>MASLQSVANAQSPVDDTTDLRLSGKQPNDASNASETEVDDQSPDTATLEPLEQEDPYAPVANEALRENRRELTVDELKVRPAPPDEAPGIAVGSFVLRPAITETVGVERDQTGNKTSTRTYLQSGFKGSLTSDWSTHELRIDAEGNWQKTLSGDKKDDPEGKIDANLRLDISNDTIANLKAGYDLSQEDVSDPNAIANAISQAKVHQFTLGSDLTHDFGMLRGTVGVDFGRTTYGPAQLANGTSLDQSDRNQNTVTLRGRLGYDLSPVLMPFVEVSTAKTLYDETRDSLGYQRDSMLYALKGGLAADFGEKLKGELAAGYALADFEDSRLSAIDAFTLDGNLTWSPQRGTDVEMGLKTSIEPSTTAGASGSVAYTANMALTQAIFDNIKGRLSASETYRDYDLASAANQYVTTAGAGVTWSISRSLDLNADVSWENTRQAKATTTNNFIAGLGLTLKR</sequence>
<proteinExistence type="predicted"/>
<name>A0ABT8YNU5_9HYPH</name>
<dbReference type="SUPFAM" id="SSF56935">
    <property type="entry name" value="Porins"/>
    <property type="match status" value="1"/>
</dbReference>